<evidence type="ECO:0000256" key="1">
    <source>
        <dbReference type="SAM" id="MobiDB-lite"/>
    </source>
</evidence>
<dbReference type="AlphaFoldDB" id="A0A6A4UUN4"/>
<dbReference type="EMBL" id="VIIS01002193">
    <property type="protein sequence ID" value="KAF0287417.1"/>
    <property type="molecule type" value="Genomic_DNA"/>
</dbReference>
<proteinExistence type="predicted"/>
<dbReference type="OrthoDB" id="2014201at2759"/>
<feature type="region of interest" description="Disordered" evidence="1">
    <location>
        <begin position="1"/>
        <end position="58"/>
    </location>
</feature>
<name>A0A6A4UUN4_AMPAM</name>
<comment type="caution">
    <text evidence="2">The sequence shown here is derived from an EMBL/GenBank/DDBJ whole genome shotgun (WGS) entry which is preliminary data.</text>
</comment>
<evidence type="ECO:0008006" key="4">
    <source>
        <dbReference type="Google" id="ProtNLM"/>
    </source>
</evidence>
<feature type="compositionally biased region" description="Basic and acidic residues" evidence="1">
    <location>
        <begin position="47"/>
        <end position="58"/>
    </location>
</feature>
<dbReference type="Proteomes" id="UP000440578">
    <property type="component" value="Unassembled WGS sequence"/>
</dbReference>
<evidence type="ECO:0000313" key="3">
    <source>
        <dbReference type="Proteomes" id="UP000440578"/>
    </source>
</evidence>
<accession>A0A6A4UUN4</accession>
<organism evidence="2 3">
    <name type="scientific">Amphibalanus amphitrite</name>
    <name type="common">Striped barnacle</name>
    <name type="synonym">Balanus amphitrite</name>
    <dbReference type="NCBI Taxonomy" id="1232801"/>
    <lineage>
        <taxon>Eukaryota</taxon>
        <taxon>Metazoa</taxon>
        <taxon>Ecdysozoa</taxon>
        <taxon>Arthropoda</taxon>
        <taxon>Crustacea</taxon>
        <taxon>Multicrustacea</taxon>
        <taxon>Cirripedia</taxon>
        <taxon>Thoracica</taxon>
        <taxon>Thoracicalcarea</taxon>
        <taxon>Balanomorpha</taxon>
        <taxon>Balanoidea</taxon>
        <taxon>Balanidae</taxon>
        <taxon>Amphibalaninae</taxon>
        <taxon>Amphibalanus</taxon>
    </lineage>
</organism>
<gene>
    <name evidence="2" type="ORF">FJT64_014167</name>
</gene>
<evidence type="ECO:0000313" key="2">
    <source>
        <dbReference type="EMBL" id="KAF0287417.1"/>
    </source>
</evidence>
<reference evidence="2 3" key="1">
    <citation type="submission" date="2019-07" db="EMBL/GenBank/DDBJ databases">
        <title>Draft genome assembly of a fouling barnacle, Amphibalanus amphitrite (Darwin, 1854): The first reference genome for Thecostraca.</title>
        <authorList>
            <person name="Kim W."/>
        </authorList>
    </citation>
    <scope>NUCLEOTIDE SEQUENCE [LARGE SCALE GENOMIC DNA]</scope>
    <source>
        <strain evidence="2">SNU_AA5</strain>
        <tissue evidence="2">Soma without cirri and trophi</tissue>
    </source>
</reference>
<sequence>MTGSGTKPTGSRLPGGRGTPGTKPAHGSLSNGAAAAAAARAADPESQEQRRRWEEGRIDFTGADRFDNVWRRITENLERPEQPAAAQEVGAHSELVSGLAKVSLSPAEPSPEDSARRAAWERGQMDYMGSDSFENIMSKMNQTLKK</sequence>
<protein>
    <recommendedName>
        <fullName evidence="4">Glycogenin-1</fullName>
    </recommendedName>
</protein>
<keyword evidence="3" id="KW-1185">Reference proteome</keyword>